<evidence type="ECO:0000256" key="1">
    <source>
        <dbReference type="ARBA" id="ARBA00004123"/>
    </source>
</evidence>
<dbReference type="Pfam" id="PF12265">
    <property type="entry name" value="CAF1C_H4-bd"/>
    <property type="match status" value="1"/>
</dbReference>
<dbReference type="InterPro" id="IPR050459">
    <property type="entry name" value="WD_repeat_RBAP46/RBAP48/MSI1"/>
</dbReference>
<proteinExistence type="predicted"/>
<evidence type="ECO:0000256" key="3">
    <source>
        <dbReference type="ARBA" id="ARBA00022737"/>
    </source>
</evidence>
<evidence type="ECO:0000259" key="7">
    <source>
        <dbReference type="Pfam" id="PF12265"/>
    </source>
</evidence>
<protein>
    <recommendedName>
        <fullName evidence="7">Histone-binding protein RBBP4-like N-terminal domain-containing protein</fullName>
    </recommendedName>
</protein>
<keyword evidence="2 6" id="KW-0853">WD repeat</keyword>
<dbReference type="InterPro" id="IPR015943">
    <property type="entry name" value="WD40/YVTN_repeat-like_dom_sf"/>
</dbReference>
<dbReference type="SMART" id="SM00320">
    <property type="entry name" value="WD40"/>
    <property type="match status" value="5"/>
</dbReference>
<reference evidence="8" key="1">
    <citation type="journal article" date="2020" name="J. Eukaryot. Microbiol.">
        <title>De novo Sequencing, Assembly and Annotation of the Transcriptome for the Free-Living Testate Amoeba Arcella intermedia.</title>
        <authorList>
            <person name="Ribeiro G.M."/>
            <person name="Porfirio-Sousa A.L."/>
            <person name="Maurer-Alcala X.X."/>
            <person name="Katz L.A."/>
            <person name="Lahr D.J.G."/>
        </authorList>
    </citation>
    <scope>NUCLEOTIDE SEQUENCE</scope>
</reference>
<dbReference type="PANTHER" id="PTHR22850">
    <property type="entry name" value="WD40 REPEAT FAMILY"/>
    <property type="match status" value="1"/>
</dbReference>
<keyword evidence="4" id="KW-0156">Chromatin regulator</keyword>
<sequence>MENEEYICWKNSTPYLYNLVVTSGLKWPSLTLEWLPDYNFVENSVSVHKLLIGTHTSPQTEGGPLEPNHLLIAEVKLPSSRTGFDISQYDEEMDAQALPSSVSVPAKVEIQKMINHPGEVNKARHMPQNPSVIATKTIYSDVLIFVEKEHPAKPIDDQIRPEMILSGHSAEGFGISWNPLAEGHLLSSSNDNNICYWDIGAGAFTGCQEAQLTFRGHKDVVSDVSWHPKKMAYFASVADDGNFLMWDIRKPTAVLPKRVHNDAVNSLSFSPYSEWIFLTGSSDKTIKVWDLRNIKIPVRTLKSHADKVNGVQWSPHEETIFASHSDDRRLNIWDLSATGKQLPHPKDTEDGPAELLFVHGGHTDIISDFGWCPDIPWLCASVSQDNVLQIWQPGEHIYTSNPIHI</sequence>
<dbReference type="PROSITE" id="PS50294">
    <property type="entry name" value="WD_REPEATS_REGION"/>
    <property type="match status" value="4"/>
</dbReference>
<evidence type="ECO:0000313" key="8">
    <source>
        <dbReference type="EMBL" id="NDV32343.1"/>
    </source>
</evidence>
<organism evidence="8">
    <name type="scientific">Arcella intermedia</name>
    <dbReference type="NCBI Taxonomy" id="1963864"/>
    <lineage>
        <taxon>Eukaryota</taxon>
        <taxon>Amoebozoa</taxon>
        <taxon>Tubulinea</taxon>
        <taxon>Elardia</taxon>
        <taxon>Arcellinida</taxon>
        <taxon>Sphaerothecina</taxon>
        <taxon>Arcellidae</taxon>
        <taxon>Arcella</taxon>
    </lineage>
</organism>
<dbReference type="AlphaFoldDB" id="A0A6B2L5N4"/>
<keyword evidence="3" id="KW-0677">Repeat</keyword>
<feature type="repeat" description="WD" evidence="6">
    <location>
        <begin position="214"/>
        <end position="256"/>
    </location>
</feature>
<dbReference type="InterPro" id="IPR022052">
    <property type="entry name" value="Histone-bd_RBBP4-like_N"/>
</dbReference>
<comment type="subcellular location">
    <subcellularLocation>
        <location evidence="1">Nucleus</location>
    </subcellularLocation>
</comment>
<dbReference type="InterPro" id="IPR001680">
    <property type="entry name" value="WD40_rpt"/>
</dbReference>
<dbReference type="SUPFAM" id="SSF50978">
    <property type="entry name" value="WD40 repeat-like"/>
    <property type="match status" value="1"/>
</dbReference>
<feature type="repeat" description="WD" evidence="6">
    <location>
        <begin position="165"/>
        <end position="199"/>
    </location>
</feature>
<dbReference type="PRINTS" id="PR00320">
    <property type="entry name" value="GPROTEINBRPT"/>
</dbReference>
<feature type="repeat" description="WD" evidence="6">
    <location>
        <begin position="301"/>
        <end position="336"/>
    </location>
</feature>
<dbReference type="EMBL" id="GIBP01003374">
    <property type="protein sequence ID" value="NDV32343.1"/>
    <property type="molecule type" value="Transcribed_RNA"/>
</dbReference>
<dbReference type="Pfam" id="PF00400">
    <property type="entry name" value="WD40"/>
    <property type="match status" value="4"/>
</dbReference>
<accession>A0A6B2L5N4</accession>
<evidence type="ECO:0000256" key="6">
    <source>
        <dbReference type="PROSITE-ProRule" id="PRU00221"/>
    </source>
</evidence>
<dbReference type="GO" id="GO:0006325">
    <property type="term" value="P:chromatin organization"/>
    <property type="evidence" value="ECO:0007669"/>
    <property type="project" value="UniProtKB-KW"/>
</dbReference>
<dbReference type="InterPro" id="IPR020472">
    <property type="entry name" value="WD40_PAC1"/>
</dbReference>
<dbReference type="Gene3D" id="2.130.10.10">
    <property type="entry name" value="YVTN repeat-like/Quinoprotein amine dehydrogenase"/>
    <property type="match status" value="1"/>
</dbReference>
<feature type="domain" description="Histone-binding protein RBBP4-like N-terminal" evidence="7">
    <location>
        <begin position="4"/>
        <end position="79"/>
    </location>
</feature>
<dbReference type="GO" id="GO:0005634">
    <property type="term" value="C:nucleus"/>
    <property type="evidence" value="ECO:0007669"/>
    <property type="project" value="UniProtKB-SubCell"/>
</dbReference>
<name>A0A6B2L5N4_9EUKA</name>
<evidence type="ECO:0000256" key="2">
    <source>
        <dbReference type="ARBA" id="ARBA00022574"/>
    </source>
</evidence>
<keyword evidence="5" id="KW-0539">Nucleus</keyword>
<dbReference type="PROSITE" id="PS50082">
    <property type="entry name" value="WD_REPEATS_2"/>
    <property type="match status" value="4"/>
</dbReference>
<evidence type="ECO:0000256" key="4">
    <source>
        <dbReference type="ARBA" id="ARBA00022853"/>
    </source>
</evidence>
<evidence type="ECO:0000256" key="5">
    <source>
        <dbReference type="ARBA" id="ARBA00023242"/>
    </source>
</evidence>
<feature type="repeat" description="WD" evidence="6">
    <location>
        <begin position="257"/>
        <end position="293"/>
    </location>
</feature>
<dbReference type="InterPro" id="IPR036322">
    <property type="entry name" value="WD40_repeat_dom_sf"/>
</dbReference>